<feature type="compositionally biased region" description="Basic and acidic residues" evidence="1">
    <location>
        <begin position="20"/>
        <end position="30"/>
    </location>
</feature>
<dbReference type="RefSeq" id="WP_139235386.1">
    <property type="nucleotide sequence ID" value="NZ_CYIG01000008.1"/>
</dbReference>
<organism evidence="2 3">
    <name type="scientific">Paenacidovorax caeni</name>
    <dbReference type="NCBI Taxonomy" id="343013"/>
    <lineage>
        <taxon>Bacteria</taxon>
        <taxon>Pseudomonadati</taxon>
        <taxon>Pseudomonadota</taxon>
        <taxon>Betaproteobacteria</taxon>
        <taxon>Burkholderiales</taxon>
        <taxon>Comamonadaceae</taxon>
        <taxon>Paenacidovorax</taxon>
    </lineage>
</organism>
<keyword evidence="3" id="KW-1185">Reference proteome</keyword>
<protein>
    <submittedName>
        <fullName evidence="2">Uncharacterized protein</fullName>
    </submittedName>
</protein>
<dbReference type="STRING" id="343013.SAMN04489707_101435"/>
<reference evidence="2 3" key="1">
    <citation type="submission" date="2016-10" db="EMBL/GenBank/DDBJ databases">
        <authorList>
            <person name="de Groot N.N."/>
        </authorList>
    </citation>
    <scope>NUCLEOTIDE SEQUENCE [LARGE SCALE GENOMIC DNA]</scope>
    <source>
        <strain evidence="2 3">R-24608</strain>
    </source>
</reference>
<evidence type="ECO:0000313" key="2">
    <source>
        <dbReference type="EMBL" id="SFU67791.1"/>
    </source>
</evidence>
<proteinExistence type="predicted"/>
<dbReference type="AlphaFoldDB" id="A0A1I7I4E5"/>
<gene>
    <name evidence="2" type="ORF">SAMN04489707_101435</name>
</gene>
<feature type="region of interest" description="Disordered" evidence="1">
    <location>
        <begin position="1"/>
        <end position="69"/>
    </location>
</feature>
<sequence length="90" mass="9857">MATESISFTANSALSVPKPTAERESPRRTESSPQQAAEPTSSSTVRFSERAQQLAARDAERVDSDRMQEQEAVQQMALLNGQVRRAYGAT</sequence>
<name>A0A1I7I4E5_9BURK</name>
<feature type="compositionally biased region" description="Basic and acidic residues" evidence="1">
    <location>
        <begin position="57"/>
        <end position="69"/>
    </location>
</feature>
<accession>A0A1I7I4E5</accession>
<dbReference type="EMBL" id="FPBX01000014">
    <property type="protein sequence ID" value="SFU67791.1"/>
    <property type="molecule type" value="Genomic_DNA"/>
</dbReference>
<feature type="compositionally biased region" description="Polar residues" evidence="1">
    <location>
        <begin position="1"/>
        <end position="14"/>
    </location>
</feature>
<dbReference type="Proteomes" id="UP000183656">
    <property type="component" value="Unassembled WGS sequence"/>
</dbReference>
<evidence type="ECO:0000313" key="3">
    <source>
        <dbReference type="Proteomes" id="UP000183656"/>
    </source>
</evidence>
<evidence type="ECO:0000256" key="1">
    <source>
        <dbReference type="SAM" id="MobiDB-lite"/>
    </source>
</evidence>
<feature type="compositionally biased region" description="Polar residues" evidence="1">
    <location>
        <begin position="31"/>
        <end position="46"/>
    </location>
</feature>